<dbReference type="InterPro" id="IPR013783">
    <property type="entry name" value="Ig-like_fold"/>
</dbReference>
<evidence type="ECO:0000256" key="4">
    <source>
        <dbReference type="ARBA" id="ARBA00022801"/>
    </source>
</evidence>
<keyword evidence="5 7" id="KW-0326">Glycosidase</keyword>
<dbReference type="PROSITE" id="PS00719">
    <property type="entry name" value="GLYCOSYL_HYDROL_F2_1"/>
    <property type="match status" value="1"/>
</dbReference>
<dbReference type="PANTHER" id="PTHR46323">
    <property type="entry name" value="BETA-GALACTOSIDASE"/>
    <property type="match status" value="1"/>
</dbReference>
<evidence type="ECO:0000313" key="9">
    <source>
        <dbReference type="EMBL" id="QLH93942.1"/>
    </source>
</evidence>
<keyword evidence="4 7" id="KW-0378">Hydrolase</keyword>
<dbReference type="Pfam" id="PF00703">
    <property type="entry name" value="Glyco_hydro_2"/>
    <property type="match status" value="1"/>
</dbReference>
<dbReference type="Pfam" id="PF02836">
    <property type="entry name" value="Glyco_hydro_2_C"/>
    <property type="match status" value="1"/>
</dbReference>
<dbReference type="InterPro" id="IPR017853">
    <property type="entry name" value="GH"/>
</dbReference>
<dbReference type="SUPFAM" id="SSF74650">
    <property type="entry name" value="Galactose mutarotase-like"/>
    <property type="match status" value="1"/>
</dbReference>
<evidence type="ECO:0000256" key="6">
    <source>
        <dbReference type="ARBA" id="ARBA00032230"/>
    </source>
</evidence>
<dbReference type="InterPro" id="IPR006102">
    <property type="entry name" value="Ig-like_GH2"/>
</dbReference>
<dbReference type="GO" id="GO:0004565">
    <property type="term" value="F:beta-galactosidase activity"/>
    <property type="evidence" value="ECO:0007669"/>
    <property type="project" value="UniProtKB-EC"/>
</dbReference>
<dbReference type="GO" id="GO:0030246">
    <property type="term" value="F:carbohydrate binding"/>
    <property type="evidence" value="ECO:0007669"/>
    <property type="project" value="InterPro"/>
</dbReference>
<dbReference type="InterPro" id="IPR023230">
    <property type="entry name" value="Glyco_hydro_2_CS"/>
</dbReference>
<dbReference type="InterPro" id="IPR014718">
    <property type="entry name" value="GH-type_carb-bd"/>
</dbReference>
<dbReference type="InterPro" id="IPR036156">
    <property type="entry name" value="Beta-gal/glucu_dom_sf"/>
</dbReference>
<protein>
    <recommendedName>
        <fullName evidence="3">beta-galactosidase</fullName>
        <ecNumber evidence="3">3.2.1.23</ecNumber>
    </recommendedName>
    <alternativeName>
        <fullName evidence="6">Lactase</fullName>
    </alternativeName>
</protein>
<dbReference type="Gene3D" id="2.60.40.10">
    <property type="entry name" value="Immunoglobulins"/>
    <property type="match status" value="2"/>
</dbReference>
<dbReference type="SMR" id="A0A7D5PI99"/>
<dbReference type="Pfam" id="PF02837">
    <property type="entry name" value="Glyco_hydro_2_N"/>
    <property type="match status" value="1"/>
</dbReference>
<dbReference type="InterPro" id="IPR011013">
    <property type="entry name" value="Gal_mutarotase_sf_dom"/>
</dbReference>
<dbReference type="SUPFAM" id="SSF51445">
    <property type="entry name" value="(Trans)glycosidases"/>
    <property type="match status" value="1"/>
</dbReference>
<dbReference type="InterPro" id="IPR006104">
    <property type="entry name" value="Glyco_hydro_2_N"/>
</dbReference>
<dbReference type="InterPro" id="IPR004199">
    <property type="entry name" value="B-gal_small/dom_5"/>
</dbReference>
<evidence type="ECO:0000256" key="2">
    <source>
        <dbReference type="ARBA" id="ARBA00007401"/>
    </source>
</evidence>
<feature type="domain" description="Beta galactosidase small chain/" evidence="8">
    <location>
        <begin position="750"/>
        <end position="1023"/>
    </location>
</feature>
<organism evidence="10">
    <name type="scientific">Kluyveromyces lactis</name>
    <name type="common">Yeast</name>
    <name type="synonym">Candida sphaerica</name>
    <dbReference type="NCBI Taxonomy" id="28985"/>
    <lineage>
        <taxon>Eukaryota</taxon>
        <taxon>Fungi</taxon>
        <taxon>Dikarya</taxon>
        <taxon>Ascomycota</taxon>
        <taxon>Saccharomycotina</taxon>
        <taxon>Saccharomycetes</taxon>
        <taxon>Saccharomycetales</taxon>
        <taxon>Saccharomycetaceae</taxon>
        <taxon>Kluyveromyces</taxon>
    </lineage>
</organism>
<dbReference type="PRINTS" id="PR00132">
    <property type="entry name" value="GLHYDRLASE2"/>
</dbReference>
<dbReference type="Pfam" id="PF16353">
    <property type="entry name" value="LacZ_4"/>
    <property type="match status" value="1"/>
</dbReference>
<comment type="catalytic activity">
    <reaction evidence="1">
        <text>Hydrolysis of terminal non-reducing beta-D-galactose residues in beta-D-galactosides.</text>
        <dbReference type="EC" id="3.2.1.23"/>
    </reaction>
</comment>
<accession>A0A7D5PI99</accession>
<evidence type="ECO:0000256" key="5">
    <source>
        <dbReference type="ARBA" id="ARBA00023295"/>
    </source>
</evidence>
<proteinExistence type="inferred from homology"/>
<dbReference type="Gene3D" id="3.20.20.80">
    <property type="entry name" value="Glycosidases"/>
    <property type="match status" value="1"/>
</dbReference>
<dbReference type="Gene3D" id="2.70.98.10">
    <property type="match status" value="1"/>
</dbReference>
<dbReference type="VEuPathDB" id="FungiDB:KLLA0_B14883g"/>
<dbReference type="PANTHER" id="PTHR46323:SF2">
    <property type="entry name" value="BETA-GALACTOSIDASE"/>
    <property type="match status" value="1"/>
</dbReference>
<dbReference type="EMBL" id="MT469906">
    <property type="protein sequence ID" value="QLH93942.1"/>
    <property type="molecule type" value="Genomic_DNA"/>
</dbReference>
<dbReference type="AlphaFoldDB" id="A0A7D5PI99"/>
<evidence type="ECO:0000259" key="8">
    <source>
        <dbReference type="SMART" id="SM01038"/>
    </source>
</evidence>
<dbReference type="SUPFAM" id="SSF49303">
    <property type="entry name" value="beta-Galactosidase/glucuronidase domain"/>
    <property type="match status" value="2"/>
</dbReference>
<dbReference type="EC" id="3.2.1.23" evidence="3"/>
<comment type="similarity">
    <text evidence="2 7">Belongs to the glycosyl hydrolase 2 family.</text>
</comment>
<name>A0A7D5PI99_KLULC</name>
<dbReference type="InterPro" id="IPR032312">
    <property type="entry name" value="LacZ_4"/>
</dbReference>
<evidence type="ECO:0000256" key="1">
    <source>
        <dbReference type="ARBA" id="ARBA00001412"/>
    </source>
</evidence>
<dbReference type="Pfam" id="PF02929">
    <property type="entry name" value="Bgal_small_N"/>
    <property type="match status" value="1"/>
</dbReference>
<dbReference type="InterPro" id="IPR050347">
    <property type="entry name" value="Bact_Beta-galactosidase"/>
</dbReference>
<evidence type="ECO:0000313" key="10">
    <source>
        <dbReference type="EMBL" id="QLH93943.1"/>
    </source>
</evidence>
<dbReference type="InterPro" id="IPR008979">
    <property type="entry name" value="Galactose-bd-like_sf"/>
</dbReference>
<evidence type="ECO:0000256" key="3">
    <source>
        <dbReference type="ARBA" id="ARBA00012756"/>
    </source>
</evidence>
<dbReference type="GO" id="GO:0009341">
    <property type="term" value="C:beta-galactosidase complex"/>
    <property type="evidence" value="ECO:0007669"/>
    <property type="project" value="InterPro"/>
</dbReference>
<dbReference type="PROSITE" id="PS00608">
    <property type="entry name" value="GLYCOSYL_HYDROL_F2_2"/>
    <property type="match status" value="1"/>
</dbReference>
<dbReference type="EMBL" id="MT469907">
    <property type="protein sequence ID" value="QLH93943.1"/>
    <property type="molecule type" value="Genomic_DNA"/>
</dbReference>
<dbReference type="SMART" id="SM01038">
    <property type="entry name" value="Bgal_small_N"/>
    <property type="match status" value="1"/>
</dbReference>
<reference evidence="10" key="1">
    <citation type="submission" date="2020-05" db="EMBL/GenBank/DDBJ databases">
        <title>Molecular polymorphism of beta-galactosidase LAC4 genes in dairy and non-dairy strains of Kluyveromyces.</title>
        <authorList>
            <person name="Liutova L.V."/>
            <person name="Naumov G.I."/>
            <person name="Shnyreva A.V."/>
            <person name="Naumova E.S."/>
        </authorList>
    </citation>
    <scope>NUCLEOTIDE SEQUENCE</scope>
    <source>
        <strain evidence="10">VKM Y-869</strain>
        <strain evidence="9">VKM Y-870</strain>
    </source>
</reference>
<dbReference type="SUPFAM" id="SSF49785">
    <property type="entry name" value="Galactose-binding domain-like"/>
    <property type="match status" value="1"/>
</dbReference>
<dbReference type="GO" id="GO:0005990">
    <property type="term" value="P:lactose catabolic process"/>
    <property type="evidence" value="ECO:0007669"/>
    <property type="project" value="TreeGrafter"/>
</dbReference>
<dbReference type="InterPro" id="IPR023232">
    <property type="entry name" value="Glyco_hydro_2_AS"/>
</dbReference>
<gene>
    <name evidence="10" type="primary">LAC4</name>
</gene>
<dbReference type="Gene3D" id="2.60.120.260">
    <property type="entry name" value="Galactose-binding domain-like"/>
    <property type="match status" value="1"/>
</dbReference>
<dbReference type="InterPro" id="IPR006103">
    <property type="entry name" value="Glyco_hydro_2_cat"/>
</dbReference>
<sequence>MSCLIPENLRNPKKVHENRLPTRAYYYDQDIFESLNGPWAFALFDAPLDAPDAKNLDWETAKKWSTISVPSHWELQEDWKYGKPIYTNVQYPIPIDIPNPPTVNPTGVYARTFELDSKSIESFEHRLRFEGVDNCYELYVNGQYVGFNKGSRNGAEFDIQKYVSEGENLVVVKVFKWSDSTYIEDQDQWWLSGIYRDVSLLKLPKKAHIEDVRVTTTFVDSQYQDAELSVKVDVQGSSYDHINFTLYEPEDGSKVYDASSLLNEENGNTTFSTKEFISFSTKKNEETAFKINVKAPEHWTAENPTLYKYQLDLIGSDGSVIQSIKHHVGFRQVELKDGNITVNGKDILFRGVNRHDHHPRFGRAVPLDFVVRDLILMKKFNINAVRNSHYPNHPKVYDLFDKLGFWVIDEADLETHGVQEPFNRHTNLEAEYPDTKNKLYDVNAHYLSDNPEYEVAYLDRASQLVLRDVNHPSIIIWSLGNEACYGRNHKAMYKLIKQLDPTRLVHYEGDLNALSADIFSFMYPTFEIMERWRKNHTDENGKFEKPLILCEYGHAMGNGPGSLKEYQELFYKEKFYQGGFIWEWANHGIEFEDVSTADGKLHKAYAYGGDFKEEVHDGVFIMDGLCNSEHNPTPGLVEYKKVIEPVHIKIAHGSVTITNKHDFITTDHLLFIDKDTGKTIDVPSLKPEESVTIPSDTTYVVAVLKDDAGVLKAGHEIAWGQAELPLKVPDFVTETAEKAAKINDGKRYVSVESSGLHFILDKLLGKIESLKVKGKEISSKFEGSSITFWRPPTNNDEPRDFKNWKKYNIDLMKQNIHGVSVEKGSNGSLAVVTVNSRISPVVFYYGFETVQKYTIFANKINLNTSMKLTGEYQPPDFPRVGYEFWLGDSYESFEWLGRGPGESYPDKKESQRFGLYDSKDVEEFVYDYPQENGNHTDTHFLNIKFEGAGKLSIFQKEKPFNFKISDEYGVDEAAHACDVKRYGRHYLRLDHAIHGVGSEACGPDVLDQYRLKAQDFNFEFDLAFE</sequence>
<evidence type="ECO:0000256" key="7">
    <source>
        <dbReference type="RuleBase" id="RU361154"/>
    </source>
</evidence>
<dbReference type="InterPro" id="IPR006101">
    <property type="entry name" value="Glyco_hydro_2"/>
</dbReference>